<evidence type="ECO:0000256" key="1">
    <source>
        <dbReference type="ARBA" id="ARBA00022842"/>
    </source>
</evidence>
<dbReference type="CDD" id="cd04182">
    <property type="entry name" value="GT_2_like_f"/>
    <property type="match status" value="1"/>
</dbReference>
<evidence type="ECO:0000259" key="2">
    <source>
        <dbReference type="Pfam" id="PF12804"/>
    </source>
</evidence>
<organism evidence="3 4">
    <name type="scientific">Jejubacter calystegiae</name>
    <dbReference type="NCBI Taxonomy" id="2579935"/>
    <lineage>
        <taxon>Bacteria</taxon>
        <taxon>Pseudomonadati</taxon>
        <taxon>Pseudomonadota</taxon>
        <taxon>Gammaproteobacteria</taxon>
        <taxon>Enterobacterales</taxon>
        <taxon>Enterobacteriaceae</taxon>
        <taxon>Jejubacter</taxon>
    </lineage>
</organism>
<dbReference type="SUPFAM" id="SSF53448">
    <property type="entry name" value="Nucleotide-diphospho-sugar transferases"/>
    <property type="match status" value="1"/>
</dbReference>
<keyword evidence="1" id="KW-0460">Magnesium</keyword>
<dbReference type="RefSeq" id="WP_138095383.1">
    <property type="nucleotide sequence ID" value="NZ_CP040428.1"/>
</dbReference>
<dbReference type="Proteomes" id="UP000302163">
    <property type="component" value="Chromosome"/>
</dbReference>
<dbReference type="KEGG" id="izh:FEM41_07470"/>
<evidence type="ECO:0000313" key="4">
    <source>
        <dbReference type="Proteomes" id="UP000302163"/>
    </source>
</evidence>
<evidence type="ECO:0000313" key="3">
    <source>
        <dbReference type="EMBL" id="QCT19500.1"/>
    </source>
</evidence>
<dbReference type="OrthoDB" id="5298023at2"/>
<keyword evidence="3" id="KW-0548">Nucleotidyltransferase</keyword>
<dbReference type="Gene3D" id="3.90.550.10">
    <property type="entry name" value="Spore Coat Polysaccharide Biosynthesis Protein SpsA, Chain A"/>
    <property type="match status" value="1"/>
</dbReference>
<reference evidence="3 4" key="1">
    <citation type="submission" date="2019-05" db="EMBL/GenBank/DDBJ databases">
        <title>Complete genome sequence of Izhakiella calystegiae KSNA2, an endophyte isolated from beach morning glory (Calystegia soldanella).</title>
        <authorList>
            <person name="Jiang L."/>
            <person name="Jeong J.C."/>
            <person name="Kim C.Y."/>
            <person name="Kim D.H."/>
            <person name="Kim S.W."/>
            <person name="Lee j."/>
        </authorList>
    </citation>
    <scope>NUCLEOTIDE SEQUENCE [LARGE SCALE GENOMIC DNA]</scope>
    <source>
        <strain evidence="3 4">KSNA2</strain>
    </source>
</reference>
<dbReference type="PANTHER" id="PTHR43777:SF1">
    <property type="entry name" value="MOLYBDENUM COFACTOR CYTIDYLYLTRANSFERASE"/>
    <property type="match status" value="1"/>
</dbReference>
<dbReference type="PANTHER" id="PTHR43777">
    <property type="entry name" value="MOLYBDENUM COFACTOR CYTIDYLYLTRANSFERASE"/>
    <property type="match status" value="1"/>
</dbReference>
<dbReference type="InterPro" id="IPR029044">
    <property type="entry name" value="Nucleotide-diphossugar_trans"/>
</dbReference>
<dbReference type="EMBL" id="CP040428">
    <property type="protein sequence ID" value="QCT19500.1"/>
    <property type="molecule type" value="Genomic_DNA"/>
</dbReference>
<feature type="domain" description="MobA-like NTP transferase" evidence="2">
    <location>
        <begin position="5"/>
        <end position="160"/>
    </location>
</feature>
<accession>A0A4P8YG52</accession>
<dbReference type="GO" id="GO:0016779">
    <property type="term" value="F:nucleotidyltransferase activity"/>
    <property type="evidence" value="ECO:0007669"/>
    <property type="project" value="UniProtKB-KW"/>
</dbReference>
<keyword evidence="4" id="KW-1185">Reference proteome</keyword>
<dbReference type="Pfam" id="PF12804">
    <property type="entry name" value="NTP_transf_3"/>
    <property type="match status" value="1"/>
</dbReference>
<keyword evidence="3" id="KW-0808">Transferase</keyword>
<sequence>MKQCLMLAAGLSSRMGQWKMLLPWGDSGCVLDSALDNALAFCERVVLVTGFRGETLRQRYAARPGVVLCHNPDYARGMFSSLRRGAQALTPGHHFFMVPGDMPAIHPGIYAALWRHRGNMSLVPFCNGGRGHPVLLPPVLREHILNAGPQEILRQLMERQGRKTLLVDSHAIHQDLDTPSQYRKAYERLTPGRTF</sequence>
<name>A0A4P8YG52_9ENTR</name>
<dbReference type="InterPro" id="IPR025877">
    <property type="entry name" value="MobA-like_NTP_Trfase"/>
</dbReference>
<gene>
    <name evidence="3" type="ORF">FEM41_07470</name>
</gene>
<proteinExistence type="predicted"/>
<dbReference type="AlphaFoldDB" id="A0A4P8YG52"/>
<protein>
    <submittedName>
        <fullName evidence="3">CTP--molybdopterin cytidylyltransferase</fullName>
    </submittedName>
</protein>